<name>L1JN21_GUITC</name>
<sequence>MEGVHLVHIEMRELGSAARQQLDTSKASTVSTKRALRAEQRGGEEDVKVRTLTPNILRVSWSRGAAAAQDRSPPLASPQHSPGQTVRRSTRRRKEEEERDEAPYWKSSLFEYRDVRKSNTLLMQKLFDNRQQHLEDSRNRVEVFPDIKADSFSIAQGSADQRLGSSFLSVSFESPAESQSRGLSPMSENMSRGLNSANASPARYFHPHSQTYPKREGRRTIIRDEHPATKDSSEAEEVYLKQMENLSRTMVRSADDVSLPRKDPLFPRPLPPRCRVSASKKSIEDQLARTGRTSLVASPREENGEERRDGEQLAGLRIDADHGVRSLLDSSWSRGSSRTIDSRQFVSSIQEMPWMTDGRGEKLRLKEKKRITRSSTPDTLLAAQRTRPDVHYFDIYTKDHARQHKHMIRLVESIQRNVRKEKKKRRSASPTSSDEDAKHTTTMERGSSEQEHASPPGAQRSQKLLPVQQAKSGDMQEATAVLVEQVNQSLHRVILKAPGQHVKLQMRREVEEDRETIFLAIASSPAASADSFEFLVSTANKHEMSTSALLSKAQQRPTQGTNCWISSPLGEGFNVTGHGEEAMAVNHCQVEEMLDKSSTLCFFASGAGIAPIKSCIESCSWTSCSPKIFFSVTGQASETLQGWMRRWEESGVVIRLPSKDRGTRLEDFCVPEELAEPARTVAVLCGNTEMCLTVKDRLLLLGVLQDNIKIL</sequence>
<gene>
    <name evidence="2" type="ORF">GUITHDRAFT_135537</name>
</gene>
<dbReference type="KEGG" id="gtt:GUITHDRAFT_135537"/>
<reference evidence="4" key="2">
    <citation type="submission" date="2012-11" db="EMBL/GenBank/DDBJ databases">
        <authorList>
            <person name="Kuo A."/>
            <person name="Curtis B.A."/>
            <person name="Tanifuji G."/>
            <person name="Burki F."/>
            <person name="Gruber A."/>
            <person name="Irimia M."/>
            <person name="Maruyama S."/>
            <person name="Arias M.C."/>
            <person name="Ball S.G."/>
            <person name="Gile G.H."/>
            <person name="Hirakawa Y."/>
            <person name="Hopkins J.F."/>
            <person name="Rensing S.A."/>
            <person name="Schmutz J."/>
            <person name="Symeonidi A."/>
            <person name="Elias M."/>
            <person name="Eveleigh R.J."/>
            <person name="Herman E.K."/>
            <person name="Klute M.J."/>
            <person name="Nakayama T."/>
            <person name="Obornik M."/>
            <person name="Reyes-Prieto A."/>
            <person name="Armbrust E.V."/>
            <person name="Aves S.J."/>
            <person name="Beiko R.G."/>
            <person name="Coutinho P."/>
            <person name="Dacks J.B."/>
            <person name="Durnford D.G."/>
            <person name="Fast N.M."/>
            <person name="Green B.R."/>
            <person name="Grisdale C."/>
            <person name="Hempe F."/>
            <person name="Henrissat B."/>
            <person name="Hoppner M.P."/>
            <person name="Ishida K.-I."/>
            <person name="Kim E."/>
            <person name="Koreny L."/>
            <person name="Kroth P.G."/>
            <person name="Liu Y."/>
            <person name="Malik S.-B."/>
            <person name="Maier U.G."/>
            <person name="McRose D."/>
            <person name="Mock T."/>
            <person name="Neilson J.A."/>
            <person name="Onodera N.T."/>
            <person name="Poole A.M."/>
            <person name="Pritham E.J."/>
            <person name="Richards T.A."/>
            <person name="Rocap G."/>
            <person name="Roy S.W."/>
            <person name="Sarai C."/>
            <person name="Schaack S."/>
            <person name="Shirato S."/>
            <person name="Slamovits C.H."/>
            <person name="Spencer D.F."/>
            <person name="Suzuki S."/>
            <person name="Worden A.Z."/>
            <person name="Zauner S."/>
            <person name="Barry K."/>
            <person name="Bell C."/>
            <person name="Bharti A.K."/>
            <person name="Crow J.A."/>
            <person name="Grimwood J."/>
            <person name="Kramer R."/>
            <person name="Lindquist E."/>
            <person name="Lucas S."/>
            <person name="Salamov A."/>
            <person name="McFadden G.I."/>
            <person name="Lane C.E."/>
            <person name="Keeling P.J."/>
            <person name="Gray M.W."/>
            <person name="Grigoriev I.V."/>
            <person name="Archibald J.M."/>
        </authorList>
    </citation>
    <scope>NUCLEOTIDE SEQUENCE</scope>
    <source>
        <strain evidence="4">CCMP2712</strain>
    </source>
</reference>
<reference evidence="3" key="3">
    <citation type="submission" date="2015-06" db="UniProtKB">
        <authorList>
            <consortium name="EnsemblProtists"/>
        </authorList>
    </citation>
    <scope>IDENTIFICATION</scope>
</reference>
<feature type="compositionally biased region" description="Basic and acidic residues" evidence="1">
    <location>
        <begin position="299"/>
        <end position="311"/>
    </location>
</feature>
<feature type="compositionally biased region" description="Basic residues" evidence="1">
    <location>
        <begin position="417"/>
        <end position="427"/>
    </location>
</feature>
<feature type="region of interest" description="Disordered" evidence="1">
    <location>
        <begin position="259"/>
        <end position="311"/>
    </location>
</feature>
<feature type="region of interest" description="Disordered" evidence="1">
    <location>
        <begin position="63"/>
        <end position="100"/>
    </location>
</feature>
<organism evidence="2">
    <name type="scientific">Guillardia theta (strain CCMP2712)</name>
    <name type="common">Cryptophyte</name>
    <dbReference type="NCBI Taxonomy" id="905079"/>
    <lineage>
        <taxon>Eukaryota</taxon>
        <taxon>Cryptophyceae</taxon>
        <taxon>Pyrenomonadales</taxon>
        <taxon>Geminigeraceae</taxon>
        <taxon>Guillardia</taxon>
    </lineage>
</organism>
<dbReference type="Proteomes" id="UP000011087">
    <property type="component" value="Unassembled WGS sequence"/>
</dbReference>
<accession>L1JN21</accession>
<dbReference type="InterPro" id="IPR039261">
    <property type="entry name" value="FNR_nucleotide-bd"/>
</dbReference>
<dbReference type="Gene3D" id="3.40.50.80">
    <property type="entry name" value="Nucleotide-binding domain of ferredoxin-NADP reductase (FNR) module"/>
    <property type="match status" value="1"/>
</dbReference>
<evidence type="ECO:0000313" key="2">
    <source>
        <dbReference type="EMBL" id="EKX49827.1"/>
    </source>
</evidence>
<dbReference type="OrthoDB" id="1856718at2759"/>
<dbReference type="GeneID" id="17306699"/>
<feature type="compositionally biased region" description="Polar residues" evidence="1">
    <location>
        <begin position="18"/>
        <end position="32"/>
    </location>
</feature>
<feature type="region of interest" description="Disordered" evidence="1">
    <location>
        <begin position="18"/>
        <end position="47"/>
    </location>
</feature>
<dbReference type="EnsemblProtists" id="EKX49827">
    <property type="protein sequence ID" value="EKX49827"/>
    <property type="gene ID" value="GUITHDRAFT_135537"/>
</dbReference>
<feature type="compositionally biased region" description="Basic and acidic residues" evidence="1">
    <location>
        <begin position="36"/>
        <end position="47"/>
    </location>
</feature>
<dbReference type="HOGENOM" id="CLU_388556_0_0_1"/>
<dbReference type="RefSeq" id="XP_005836807.1">
    <property type="nucleotide sequence ID" value="XM_005836750.1"/>
</dbReference>
<proteinExistence type="predicted"/>
<keyword evidence="4" id="KW-1185">Reference proteome</keyword>
<dbReference type="STRING" id="905079.L1JN21"/>
<dbReference type="PANTHER" id="PTHR47215:SF1">
    <property type="entry name" value="F9L1.8 PROTEIN"/>
    <property type="match status" value="1"/>
</dbReference>
<dbReference type="AlphaFoldDB" id="L1JN21"/>
<reference evidence="2 4" key="1">
    <citation type="journal article" date="2012" name="Nature">
        <title>Algal genomes reveal evolutionary mosaicism and the fate of nucleomorphs.</title>
        <authorList>
            <consortium name="DOE Joint Genome Institute"/>
            <person name="Curtis B.A."/>
            <person name="Tanifuji G."/>
            <person name="Burki F."/>
            <person name="Gruber A."/>
            <person name="Irimia M."/>
            <person name="Maruyama S."/>
            <person name="Arias M.C."/>
            <person name="Ball S.G."/>
            <person name="Gile G.H."/>
            <person name="Hirakawa Y."/>
            <person name="Hopkins J.F."/>
            <person name="Kuo A."/>
            <person name="Rensing S.A."/>
            <person name="Schmutz J."/>
            <person name="Symeonidi A."/>
            <person name="Elias M."/>
            <person name="Eveleigh R.J."/>
            <person name="Herman E.K."/>
            <person name="Klute M.J."/>
            <person name="Nakayama T."/>
            <person name="Obornik M."/>
            <person name="Reyes-Prieto A."/>
            <person name="Armbrust E.V."/>
            <person name="Aves S.J."/>
            <person name="Beiko R.G."/>
            <person name="Coutinho P."/>
            <person name="Dacks J.B."/>
            <person name="Durnford D.G."/>
            <person name="Fast N.M."/>
            <person name="Green B.R."/>
            <person name="Grisdale C.J."/>
            <person name="Hempel F."/>
            <person name="Henrissat B."/>
            <person name="Hoppner M.P."/>
            <person name="Ishida K."/>
            <person name="Kim E."/>
            <person name="Koreny L."/>
            <person name="Kroth P.G."/>
            <person name="Liu Y."/>
            <person name="Malik S.B."/>
            <person name="Maier U.G."/>
            <person name="McRose D."/>
            <person name="Mock T."/>
            <person name="Neilson J.A."/>
            <person name="Onodera N.T."/>
            <person name="Poole A.M."/>
            <person name="Pritham E.J."/>
            <person name="Richards T.A."/>
            <person name="Rocap G."/>
            <person name="Roy S.W."/>
            <person name="Sarai C."/>
            <person name="Schaack S."/>
            <person name="Shirato S."/>
            <person name="Slamovits C.H."/>
            <person name="Spencer D.F."/>
            <person name="Suzuki S."/>
            <person name="Worden A.Z."/>
            <person name="Zauner S."/>
            <person name="Barry K."/>
            <person name="Bell C."/>
            <person name="Bharti A.K."/>
            <person name="Crow J.A."/>
            <person name="Grimwood J."/>
            <person name="Kramer R."/>
            <person name="Lindquist E."/>
            <person name="Lucas S."/>
            <person name="Salamov A."/>
            <person name="McFadden G.I."/>
            <person name="Lane C.E."/>
            <person name="Keeling P.J."/>
            <person name="Gray M.W."/>
            <person name="Grigoriev I.V."/>
            <person name="Archibald J.M."/>
        </authorList>
    </citation>
    <scope>NUCLEOTIDE SEQUENCE</scope>
    <source>
        <strain evidence="2 4">CCMP2712</strain>
    </source>
</reference>
<dbReference type="PANTHER" id="PTHR47215">
    <property type="match status" value="1"/>
</dbReference>
<dbReference type="EMBL" id="JH992980">
    <property type="protein sequence ID" value="EKX49827.1"/>
    <property type="molecule type" value="Genomic_DNA"/>
</dbReference>
<feature type="region of interest" description="Disordered" evidence="1">
    <location>
        <begin position="414"/>
        <end position="472"/>
    </location>
</feature>
<protein>
    <submittedName>
        <fullName evidence="2 3">Uncharacterized protein</fullName>
    </submittedName>
</protein>
<evidence type="ECO:0000256" key="1">
    <source>
        <dbReference type="SAM" id="MobiDB-lite"/>
    </source>
</evidence>
<dbReference type="SUPFAM" id="SSF52343">
    <property type="entry name" value="Ferredoxin reductase-like, C-terminal NADP-linked domain"/>
    <property type="match status" value="1"/>
</dbReference>
<dbReference type="PaxDb" id="55529-EKX49827"/>
<feature type="compositionally biased region" description="Basic and acidic residues" evidence="1">
    <location>
        <begin position="435"/>
        <end position="452"/>
    </location>
</feature>
<feature type="region of interest" description="Disordered" evidence="1">
    <location>
        <begin position="197"/>
        <end position="216"/>
    </location>
</feature>
<evidence type="ECO:0000313" key="3">
    <source>
        <dbReference type="EnsemblProtists" id="EKX49827"/>
    </source>
</evidence>
<evidence type="ECO:0000313" key="4">
    <source>
        <dbReference type="Proteomes" id="UP000011087"/>
    </source>
</evidence>